<reference evidence="2" key="1">
    <citation type="submission" date="2014-12" db="EMBL/GenBank/DDBJ databases">
        <authorList>
            <person name="Jaenicke S."/>
        </authorList>
    </citation>
    <scope>NUCLEOTIDE SEQUENCE [LARGE SCALE GENOMIC DNA]</scope>
</reference>
<dbReference type="Proteomes" id="UP000043437">
    <property type="component" value="Unassembled WGS sequence"/>
</dbReference>
<dbReference type="AlphaFoldDB" id="A0A0K2Y0P6"/>
<organism evidence="1 2">
    <name type="scientific">Helicobacter ailurogastricus</name>
    <dbReference type="NCBI Taxonomy" id="1578720"/>
    <lineage>
        <taxon>Bacteria</taxon>
        <taxon>Pseudomonadati</taxon>
        <taxon>Campylobacterota</taxon>
        <taxon>Epsilonproteobacteria</taxon>
        <taxon>Campylobacterales</taxon>
        <taxon>Helicobacteraceae</taxon>
        <taxon>Helicobacter</taxon>
    </lineage>
</organism>
<gene>
    <name evidence="1" type="ORF">HAL07_09630</name>
</gene>
<accession>A0A0K2Y0P6</accession>
<dbReference type="EMBL" id="CDMG01000006">
    <property type="protein sequence ID" value="CRF52498.1"/>
    <property type="molecule type" value="Genomic_DNA"/>
</dbReference>
<protein>
    <submittedName>
        <fullName evidence="1">Uncharacterized protein</fullName>
    </submittedName>
</protein>
<name>A0A0K2Y0P6_9HELI</name>
<proteinExistence type="predicted"/>
<sequence length="46" mass="5402">MEGHAKILIHRYIHLSLILFLEGMQCHKALWLEKHKKACSNPTKSF</sequence>
<evidence type="ECO:0000313" key="2">
    <source>
        <dbReference type="Proteomes" id="UP000043437"/>
    </source>
</evidence>
<evidence type="ECO:0000313" key="1">
    <source>
        <dbReference type="EMBL" id="CRF52498.1"/>
    </source>
</evidence>